<feature type="compositionally biased region" description="Basic and acidic residues" evidence="1">
    <location>
        <begin position="62"/>
        <end position="72"/>
    </location>
</feature>
<dbReference type="OrthoDB" id="301415at2759"/>
<dbReference type="EMBL" id="KN551543">
    <property type="protein sequence ID" value="KHJ92131.1"/>
    <property type="molecule type" value="Genomic_DNA"/>
</dbReference>
<evidence type="ECO:0000313" key="3">
    <source>
        <dbReference type="Proteomes" id="UP000053660"/>
    </source>
</evidence>
<keyword evidence="3" id="KW-1185">Reference proteome</keyword>
<feature type="compositionally biased region" description="Low complexity" evidence="1">
    <location>
        <begin position="142"/>
        <end position="158"/>
    </location>
</feature>
<sequence length="194" mass="22044">MRSENAETDDSWLNAVEMTELTSQRVNELLQENYSLKSRLCDMETRLDIIAKSQRDLMDAVLRKRKQSKAESSRASTQSLPEADDARTTKAIGFVGPDVTTITDHILLCPYPDRNKSASPLLSHLRMDQTLRKYDETRYQPSALSRRPRLNSSSLSISQDMRDMDRSHRAASDVVTSDEDVPSVVVHEPWEDSS</sequence>
<reference evidence="2 3" key="1">
    <citation type="submission" date="2014-03" db="EMBL/GenBank/DDBJ databases">
        <title>Draft genome of the hookworm Oesophagostomum dentatum.</title>
        <authorList>
            <person name="Mitreva M."/>
        </authorList>
    </citation>
    <scope>NUCLEOTIDE SEQUENCE [LARGE SCALE GENOMIC DNA]</scope>
    <source>
        <strain evidence="2 3">OD-Hann</strain>
    </source>
</reference>
<evidence type="ECO:0000313" key="2">
    <source>
        <dbReference type="EMBL" id="KHJ92131.1"/>
    </source>
</evidence>
<proteinExistence type="predicted"/>
<dbReference type="AlphaFoldDB" id="A0A0B1T7Q7"/>
<feature type="region of interest" description="Disordered" evidence="1">
    <location>
        <begin position="136"/>
        <end position="194"/>
    </location>
</feature>
<gene>
    <name evidence="2" type="ORF">OESDEN_07989</name>
</gene>
<protein>
    <submittedName>
        <fullName evidence="2">Uncharacterized protein</fullName>
    </submittedName>
</protein>
<organism evidence="2 3">
    <name type="scientific">Oesophagostomum dentatum</name>
    <name type="common">Nodular worm</name>
    <dbReference type="NCBI Taxonomy" id="61180"/>
    <lineage>
        <taxon>Eukaryota</taxon>
        <taxon>Metazoa</taxon>
        <taxon>Ecdysozoa</taxon>
        <taxon>Nematoda</taxon>
        <taxon>Chromadorea</taxon>
        <taxon>Rhabditida</taxon>
        <taxon>Rhabditina</taxon>
        <taxon>Rhabditomorpha</taxon>
        <taxon>Strongyloidea</taxon>
        <taxon>Strongylidae</taxon>
        <taxon>Oesophagostomum</taxon>
    </lineage>
</organism>
<evidence type="ECO:0000256" key="1">
    <source>
        <dbReference type="SAM" id="MobiDB-lite"/>
    </source>
</evidence>
<accession>A0A0B1T7Q7</accession>
<feature type="region of interest" description="Disordered" evidence="1">
    <location>
        <begin position="62"/>
        <end position="84"/>
    </location>
</feature>
<name>A0A0B1T7Q7_OESDE</name>
<feature type="compositionally biased region" description="Basic and acidic residues" evidence="1">
    <location>
        <begin position="160"/>
        <end position="171"/>
    </location>
</feature>
<dbReference type="Proteomes" id="UP000053660">
    <property type="component" value="Unassembled WGS sequence"/>
</dbReference>